<comment type="caution">
    <text evidence="1">The sequence shown here is derived from an EMBL/GenBank/DDBJ whole genome shotgun (WGS) entry which is preliminary data.</text>
</comment>
<gene>
    <name evidence="1" type="ORF">H9848_09885</name>
</gene>
<evidence type="ECO:0000313" key="2">
    <source>
        <dbReference type="Proteomes" id="UP000823847"/>
    </source>
</evidence>
<sequence>MELYHGSYMAIPSPEIIKGRFTKDFGEGFYCTSLKHQAEKWAKRYDTPVVNIYEYPTHQINFCTSKALAHITYKGYEEIKP</sequence>
<reference evidence="1" key="1">
    <citation type="journal article" date="2021" name="PeerJ">
        <title>Extensive microbial diversity within the chicken gut microbiome revealed by metagenomics and culture.</title>
        <authorList>
            <person name="Gilroy R."/>
            <person name="Ravi A."/>
            <person name="Getino M."/>
            <person name="Pursley I."/>
            <person name="Horton D.L."/>
            <person name="Alikhan N.F."/>
            <person name="Baker D."/>
            <person name="Gharbi K."/>
            <person name="Hall N."/>
            <person name="Watson M."/>
            <person name="Adriaenssens E.M."/>
            <person name="Foster-Nyarko E."/>
            <person name="Jarju S."/>
            <person name="Secka A."/>
            <person name="Antonio M."/>
            <person name="Oren A."/>
            <person name="Chaudhuri R.R."/>
            <person name="La Ragione R."/>
            <person name="Hildebrand F."/>
            <person name="Pallen M.J."/>
        </authorList>
    </citation>
    <scope>NUCLEOTIDE SEQUENCE</scope>
    <source>
        <strain evidence="1">ChiHecec2B26-12326</strain>
    </source>
</reference>
<reference evidence="1" key="2">
    <citation type="submission" date="2021-04" db="EMBL/GenBank/DDBJ databases">
        <authorList>
            <person name="Gilroy R."/>
        </authorList>
    </citation>
    <scope>NUCLEOTIDE SEQUENCE</scope>
    <source>
        <strain evidence="1">ChiHecec2B26-12326</strain>
    </source>
</reference>
<evidence type="ECO:0000313" key="1">
    <source>
        <dbReference type="EMBL" id="HIX86898.1"/>
    </source>
</evidence>
<dbReference type="Pfam" id="PF13151">
    <property type="entry name" value="DUF3990"/>
    <property type="match status" value="1"/>
</dbReference>
<dbReference type="Proteomes" id="UP000823847">
    <property type="component" value="Unassembled WGS sequence"/>
</dbReference>
<name>A0A9D1XSN3_9BACT</name>
<accession>A0A9D1XSN3</accession>
<dbReference type="EMBL" id="DXEN01000073">
    <property type="protein sequence ID" value="HIX86898.1"/>
    <property type="molecule type" value="Genomic_DNA"/>
</dbReference>
<organism evidence="1 2">
    <name type="scientific">Candidatus Parabacteroides intestinigallinarum</name>
    <dbReference type="NCBI Taxonomy" id="2838722"/>
    <lineage>
        <taxon>Bacteria</taxon>
        <taxon>Pseudomonadati</taxon>
        <taxon>Bacteroidota</taxon>
        <taxon>Bacteroidia</taxon>
        <taxon>Bacteroidales</taxon>
        <taxon>Tannerellaceae</taxon>
        <taxon>Parabacteroides</taxon>
    </lineage>
</organism>
<proteinExistence type="predicted"/>
<protein>
    <submittedName>
        <fullName evidence="1">DUF3990 domain-containing protein</fullName>
    </submittedName>
</protein>
<dbReference type="InterPro" id="IPR025051">
    <property type="entry name" value="DUF3990"/>
</dbReference>
<dbReference type="AlphaFoldDB" id="A0A9D1XSN3"/>